<sequence>MTRAMAGLAFATLAAFLGILAWEVPHPDLVIIVAVVLILAAYDFLSGAREDR</sequence>
<name>A0A8J6YUF8_9RHOB</name>
<evidence type="ECO:0000313" key="3">
    <source>
        <dbReference type="Proteomes" id="UP000609121"/>
    </source>
</evidence>
<evidence type="ECO:0000256" key="1">
    <source>
        <dbReference type="SAM" id="Phobius"/>
    </source>
</evidence>
<comment type="caution">
    <text evidence="2">The sequence shown here is derived from an EMBL/GenBank/DDBJ whole genome shotgun (WGS) entry which is preliminary data.</text>
</comment>
<evidence type="ECO:0000313" key="2">
    <source>
        <dbReference type="EMBL" id="MBE3637930.1"/>
    </source>
</evidence>
<keyword evidence="3" id="KW-1185">Reference proteome</keyword>
<proteinExistence type="predicted"/>
<reference evidence="2" key="1">
    <citation type="submission" date="2020-09" db="EMBL/GenBank/DDBJ databases">
        <title>A novel bacterium of genus Mangrovicoccus, isolated from South China Sea.</title>
        <authorList>
            <person name="Huang H."/>
            <person name="Mo K."/>
            <person name="Hu Y."/>
        </authorList>
    </citation>
    <scope>NUCLEOTIDE SEQUENCE</scope>
    <source>
        <strain evidence="2">HB182678</strain>
    </source>
</reference>
<feature type="transmembrane region" description="Helical" evidence="1">
    <location>
        <begin position="31"/>
        <end position="48"/>
    </location>
</feature>
<accession>A0A8J6YUF8</accession>
<protein>
    <submittedName>
        <fullName evidence="2">Uncharacterized protein</fullName>
    </submittedName>
</protein>
<keyword evidence="1" id="KW-1133">Transmembrane helix</keyword>
<dbReference type="EMBL" id="JACVXA010000013">
    <property type="protein sequence ID" value="MBE3637930.1"/>
    <property type="molecule type" value="Genomic_DNA"/>
</dbReference>
<dbReference type="RefSeq" id="WP_193181091.1">
    <property type="nucleotide sequence ID" value="NZ_JACVXA010000013.1"/>
</dbReference>
<keyword evidence="1" id="KW-0472">Membrane</keyword>
<dbReference type="AlphaFoldDB" id="A0A8J6YUF8"/>
<dbReference type="Proteomes" id="UP000609121">
    <property type="component" value="Unassembled WGS sequence"/>
</dbReference>
<keyword evidence="1" id="KW-0812">Transmembrane</keyword>
<gene>
    <name evidence="2" type="ORF">ICN82_06920</name>
</gene>
<organism evidence="2 3">
    <name type="scientific">Mangrovicoccus algicola</name>
    <dbReference type="NCBI Taxonomy" id="2771008"/>
    <lineage>
        <taxon>Bacteria</taxon>
        <taxon>Pseudomonadati</taxon>
        <taxon>Pseudomonadota</taxon>
        <taxon>Alphaproteobacteria</taxon>
        <taxon>Rhodobacterales</taxon>
        <taxon>Paracoccaceae</taxon>
        <taxon>Mangrovicoccus</taxon>
    </lineage>
</organism>